<dbReference type="Proteomes" id="UP000265801">
    <property type="component" value="Unassembled WGS sequence"/>
</dbReference>
<feature type="transmembrane region" description="Helical" evidence="1">
    <location>
        <begin position="152"/>
        <end position="177"/>
    </location>
</feature>
<evidence type="ECO:0000256" key="1">
    <source>
        <dbReference type="SAM" id="Phobius"/>
    </source>
</evidence>
<feature type="transmembrane region" description="Helical" evidence="1">
    <location>
        <begin position="198"/>
        <end position="220"/>
    </location>
</feature>
<feature type="transmembrane region" description="Helical" evidence="1">
    <location>
        <begin position="258"/>
        <end position="279"/>
    </location>
</feature>
<dbReference type="OrthoDB" id="2357145at2"/>
<keyword evidence="1" id="KW-1133">Transmembrane helix</keyword>
<dbReference type="AlphaFoldDB" id="A0A3A1QSJ6"/>
<dbReference type="PANTHER" id="PTHR37305:SF1">
    <property type="entry name" value="MEMBRANE PROTEIN"/>
    <property type="match status" value="1"/>
</dbReference>
<dbReference type="PANTHER" id="PTHR37305">
    <property type="entry name" value="INTEGRAL MEMBRANE PROTEIN-RELATED"/>
    <property type="match status" value="1"/>
</dbReference>
<feature type="transmembrane region" description="Helical" evidence="1">
    <location>
        <begin position="12"/>
        <end position="32"/>
    </location>
</feature>
<evidence type="ECO:0000313" key="2">
    <source>
        <dbReference type="EMBL" id="RIW28698.1"/>
    </source>
</evidence>
<feature type="transmembrane region" description="Helical" evidence="1">
    <location>
        <begin position="343"/>
        <end position="365"/>
    </location>
</feature>
<protein>
    <submittedName>
        <fullName evidence="2">Uncharacterized protein</fullName>
    </submittedName>
</protein>
<dbReference type="RefSeq" id="WP_119549312.1">
    <property type="nucleotide sequence ID" value="NZ_QXIR01000041.1"/>
</dbReference>
<keyword evidence="1" id="KW-0812">Transmembrane</keyword>
<dbReference type="EMBL" id="QXIR01000041">
    <property type="protein sequence ID" value="RIW28698.1"/>
    <property type="molecule type" value="Genomic_DNA"/>
</dbReference>
<feature type="transmembrane region" description="Helical" evidence="1">
    <location>
        <begin position="285"/>
        <end position="304"/>
    </location>
</feature>
<keyword evidence="3" id="KW-1185">Reference proteome</keyword>
<gene>
    <name evidence="2" type="ORF">D3H55_21225</name>
</gene>
<proteinExistence type="predicted"/>
<keyword evidence="1" id="KW-0472">Membrane</keyword>
<name>A0A3A1QSJ6_9BACI</name>
<sequence>MKLLKFELYKIFSQKMVYVTFLVLILLSSMYIGKFEKTDEQTKQFYKDWEGTITSEKIMEAEASNEELNAKAEERIEEMIADGTEGSFLSENEEIMAGIYEDIAFSQRIQEAINLRLQELDSSNQYNAELEKQVLENVDLSYFSYYKGPAEIIDYTGTFGFIVTGAMLLIGLSSIYTREYSSGVDNYILSSKKGRAELTWSKLGAAMIYTLIVVGVWEAVNVASKLYLLGNLGWKAPLQFVFRYFGSPYGLNLLEFHLIQLGIHLIAAFGFAILILFISSLSKNSLLSFFISGAVFSLPFMLVEMVPLKPWLLNLVHFSYLYIMRVDFFFNSFKTVNLFGNPILYPVAAVVWMVILSAVIATVTFKVMKNKEVSI</sequence>
<accession>A0A3A1QSJ6</accession>
<reference evidence="2 3" key="1">
    <citation type="submission" date="2018-09" db="EMBL/GenBank/DDBJ databases">
        <title>Bacillus saliacetes sp. nov., isolated from Thai shrimp paste (Ka-pi).</title>
        <authorList>
            <person name="Daroonpunt R."/>
            <person name="Tanasupawat S."/>
            <person name="Yiamsombut S."/>
        </authorList>
    </citation>
    <scope>NUCLEOTIDE SEQUENCE [LARGE SCALE GENOMIC DNA]</scope>
    <source>
        <strain evidence="2 3">SKP7-4</strain>
    </source>
</reference>
<evidence type="ECO:0000313" key="3">
    <source>
        <dbReference type="Proteomes" id="UP000265801"/>
    </source>
</evidence>
<organism evidence="2 3">
    <name type="scientific">Bacillus salacetis</name>
    <dbReference type="NCBI Taxonomy" id="2315464"/>
    <lineage>
        <taxon>Bacteria</taxon>
        <taxon>Bacillati</taxon>
        <taxon>Bacillota</taxon>
        <taxon>Bacilli</taxon>
        <taxon>Bacillales</taxon>
        <taxon>Bacillaceae</taxon>
        <taxon>Bacillus</taxon>
    </lineage>
</organism>
<comment type="caution">
    <text evidence="2">The sequence shown here is derived from an EMBL/GenBank/DDBJ whole genome shotgun (WGS) entry which is preliminary data.</text>
</comment>